<dbReference type="EMBL" id="ML976002">
    <property type="protein sequence ID" value="KAF1946598.1"/>
    <property type="molecule type" value="Genomic_DNA"/>
</dbReference>
<name>A0A6A5T345_9PLEO</name>
<dbReference type="PANTHER" id="PTHR38790">
    <property type="entry name" value="2EXR DOMAIN-CONTAINING PROTEIN-RELATED"/>
    <property type="match status" value="1"/>
</dbReference>
<accession>A0A6A5T345</accession>
<dbReference type="Proteomes" id="UP000800038">
    <property type="component" value="Unassembled WGS sequence"/>
</dbReference>
<gene>
    <name evidence="1" type="ORF">EJ02DRAFT_215372</name>
</gene>
<dbReference type="OrthoDB" id="5420711at2759"/>
<proteinExistence type="predicted"/>
<protein>
    <recommendedName>
        <fullName evidence="3">F-box domain-containing protein</fullName>
    </recommendedName>
</protein>
<keyword evidence="2" id="KW-1185">Reference proteome</keyword>
<dbReference type="PANTHER" id="PTHR38790:SF9">
    <property type="entry name" value="F-BOX DOMAIN-CONTAINING PROTEIN"/>
    <property type="match status" value="1"/>
</dbReference>
<sequence>MTPKFQYSSTVPVSYMTTDTMAAETHFELQPHSRLLQLPREIRDLIYDYVLVRDVISIECAVVNFPKAADVASFSPRFCTDFTKLFPSRSPWAHRRLWSIPAFDIDVAFSQVDLVKEPRFVQMTYQLAVNPSHDIGIRLLQTCKQVYTEARETFYVKNLFSFTGDFRIPTAFAFLCDRPAKSLLLISSMELALTEDSNMRGTTEAHYPIVRRSTDSLVLQYAYNHFTDLCTLLSTSRMRLRRLHLTVDSLAERYGKLPESIQECLSWEALKTTESRPWIASWIEPLLKLETLDFIAIYWIFDRPRIQRMADTVSLMSEQMIAGTQSELKTLPDLRGDPELNFRLLYQSGSNGKTHAICGLPEETSWWSNYRLHGEGSEPIKDIDDDYEEHDMAVWPKHLQDMTTVLSCVYVCYCELSRARS</sequence>
<organism evidence="1 2">
    <name type="scientific">Clathrospora elynae</name>
    <dbReference type="NCBI Taxonomy" id="706981"/>
    <lineage>
        <taxon>Eukaryota</taxon>
        <taxon>Fungi</taxon>
        <taxon>Dikarya</taxon>
        <taxon>Ascomycota</taxon>
        <taxon>Pezizomycotina</taxon>
        <taxon>Dothideomycetes</taxon>
        <taxon>Pleosporomycetidae</taxon>
        <taxon>Pleosporales</taxon>
        <taxon>Diademaceae</taxon>
        <taxon>Clathrospora</taxon>
    </lineage>
</organism>
<evidence type="ECO:0000313" key="1">
    <source>
        <dbReference type="EMBL" id="KAF1946598.1"/>
    </source>
</evidence>
<dbReference type="AlphaFoldDB" id="A0A6A5T345"/>
<reference evidence="1" key="1">
    <citation type="journal article" date="2020" name="Stud. Mycol.">
        <title>101 Dothideomycetes genomes: a test case for predicting lifestyles and emergence of pathogens.</title>
        <authorList>
            <person name="Haridas S."/>
            <person name="Albert R."/>
            <person name="Binder M."/>
            <person name="Bloem J."/>
            <person name="Labutti K."/>
            <person name="Salamov A."/>
            <person name="Andreopoulos B."/>
            <person name="Baker S."/>
            <person name="Barry K."/>
            <person name="Bills G."/>
            <person name="Bluhm B."/>
            <person name="Cannon C."/>
            <person name="Castanera R."/>
            <person name="Culley D."/>
            <person name="Daum C."/>
            <person name="Ezra D."/>
            <person name="Gonzalez J."/>
            <person name="Henrissat B."/>
            <person name="Kuo A."/>
            <person name="Liang C."/>
            <person name="Lipzen A."/>
            <person name="Lutzoni F."/>
            <person name="Magnuson J."/>
            <person name="Mondo S."/>
            <person name="Nolan M."/>
            <person name="Ohm R."/>
            <person name="Pangilinan J."/>
            <person name="Park H.-J."/>
            <person name="Ramirez L."/>
            <person name="Alfaro M."/>
            <person name="Sun H."/>
            <person name="Tritt A."/>
            <person name="Yoshinaga Y."/>
            <person name="Zwiers L.-H."/>
            <person name="Turgeon B."/>
            <person name="Goodwin S."/>
            <person name="Spatafora J."/>
            <person name="Crous P."/>
            <person name="Grigoriev I."/>
        </authorList>
    </citation>
    <scope>NUCLEOTIDE SEQUENCE</scope>
    <source>
        <strain evidence="1">CBS 161.51</strain>
    </source>
</reference>
<evidence type="ECO:0008006" key="3">
    <source>
        <dbReference type="Google" id="ProtNLM"/>
    </source>
</evidence>
<evidence type="ECO:0000313" key="2">
    <source>
        <dbReference type="Proteomes" id="UP000800038"/>
    </source>
</evidence>